<dbReference type="InterPro" id="IPR001841">
    <property type="entry name" value="Znf_RING"/>
</dbReference>
<keyword evidence="1 3" id="KW-0479">Metal-binding</keyword>
<evidence type="ECO:0000256" key="3">
    <source>
        <dbReference type="PROSITE-ProRule" id="PRU00175"/>
    </source>
</evidence>
<keyword evidence="8" id="KW-1185">Reference proteome</keyword>
<evidence type="ECO:0000256" key="1">
    <source>
        <dbReference type="ARBA" id="ARBA00022771"/>
    </source>
</evidence>
<dbReference type="Gene3D" id="3.30.40.10">
    <property type="entry name" value="Zinc/RING finger domain, C3HC4 (zinc finger)"/>
    <property type="match status" value="1"/>
</dbReference>
<organism evidence="7 8">
    <name type="scientific">Lymnaea stagnalis</name>
    <name type="common">Great pond snail</name>
    <name type="synonym">Helix stagnalis</name>
    <dbReference type="NCBI Taxonomy" id="6523"/>
    <lineage>
        <taxon>Eukaryota</taxon>
        <taxon>Metazoa</taxon>
        <taxon>Spiralia</taxon>
        <taxon>Lophotrochozoa</taxon>
        <taxon>Mollusca</taxon>
        <taxon>Gastropoda</taxon>
        <taxon>Heterobranchia</taxon>
        <taxon>Euthyneura</taxon>
        <taxon>Panpulmonata</taxon>
        <taxon>Hygrophila</taxon>
        <taxon>Lymnaeoidea</taxon>
        <taxon>Lymnaeidae</taxon>
        <taxon>Lymnaea</taxon>
    </lineage>
</organism>
<protein>
    <recommendedName>
        <fullName evidence="6">RING-type domain-containing protein</fullName>
    </recommendedName>
</protein>
<dbReference type="EMBL" id="CAXITT010000341">
    <property type="protein sequence ID" value="CAL1539546.1"/>
    <property type="molecule type" value="Genomic_DNA"/>
</dbReference>
<gene>
    <name evidence="7" type="ORF">GSLYS_00013279001</name>
</gene>
<evidence type="ECO:0000313" key="7">
    <source>
        <dbReference type="EMBL" id="CAL1539546.1"/>
    </source>
</evidence>
<feature type="transmembrane region" description="Helical" evidence="5">
    <location>
        <begin position="6"/>
        <end position="24"/>
    </location>
</feature>
<feature type="domain" description="RING-type" evidence="6">
    <location>
        <begin position="71"/>
        <end position="111"/>
    </location>
</feature>
<dbReference type="Pfam" id="PF13920">
    <property type="entry name" value="zf-C3HC4_3"/>
    <property type="match status" value="1"/>
</dbReference>
<reference evidence="7 8" key="1">
    <citation type="submission" date="2024-04" db="EMBL/GenBank/DDBJ databases">
        <authorList>
            <consortium name="Genoscope - CEA"/>
            <person name="William W."/>
        </authorList>
    </citation>
    <scope>NUCLEOTIDE SEQUENCE [LARGE SCALE GENOMIC DNA]</scope>
</reference>
<keyword evidence="5" id="KW-0812">Transmembrane</keyword>
<name>A0AAV2I2Z1_LYMST</name>
<proteinExistence type="predicted"/>
<dbReference type="PROSITE" id="PS50089">
    <property type="entry name" value="ZF_RING_2"/>
    <property type="match status" value="1"/>
</dbReference>
<dbReference type="GO" id="GO:0008270">
    <property type="term" value="F:zinc ion binding"/>
    <property type="evidence" value="ECO:0007669"/>
    <property type="project" value="UniProtKB-KW"/>
</dbReference>
<feature type="region of interest" description="Disordered" evidence="4">
    <location>
        <begin position="33"/>
        <end position="62"/>
    </location>
</feature>
<keyword evidence="1 3" id="KW-0863">Zinc-finger</keyword>
<dbReference type="AlphaFoldDB" id="A0AAV2I2Z1"/>
<keyword evidence="2" id="KW-0862">Zinc</keyword>
<keyword evidence="5" id="KW-1133">Transmembrane helix</keyword>
<keyword evidence="5" id="KW-0472">Membrane</keyword>
<evidence type="ECO:0000256" key="5">
    <source>
        <dbReference type="SAM" id="Phobius"/>
    </source>
</evidence>
<dbReference type="SUPFAM" id="SSF57850">
    <property type="entry name" value="RING/U-box"/>
    <property type="match status" value="1"/>
</dbReference>
<comment type="caution">
    <text evidence="7">The sequence shown here is derived from an EMBL/GenBank/DDBJ whole genome shotgun (WGS) entry which is preliminary data.</text>
</comment>
<sequence length="118" mass="13471">MFQSMIFVAIPALVGLTAAFYVLYKIAKEEQGPIPQRAPQREPRTVNPPGVRRRDNVRQRNRVPGPISGPCAICFEDKSHVELYPCMHKNICENCTIKIIQQRNRPCPFCRVSIQGYT</sequence>
<evidence type="ECO:0000259" key="6">
    <source>
        <dbReference type="PROSITE" id="PS50089"/>
    </source>
</evidence>
<evidence type="ECO:0000313" key="8">
    <source>
        <dbReference type="Proteomes" id="UP001497497"/>
    </source>
</evidence>
<dbReference type="InterPro" id="IPR013083">
    <property type="entry name" value="Znf_RING/FYVE/PHD"/>
</dbReference>
<dbReference type="SMART" id="SM00184">
    <property type="entry name" value="RING"/>
    <property type="match status" value="1"/>
</dbReference>
<dbReference type="Proteomes" id="UP001497497">
    <property type="component" value="Unassembled WGS sequence"/>
</dbReference>
<evidence type="ECO:0000256" key="4">
    <source>
        <dbReference type="SAM" id="MobiDB-lite"/>
    </source>
</evidence>
<accession>A0AAV2I2Z1</accession>
<evidence type="ECO:0000256" key="2">
    <source>
        <dbReference type="ARBA" id="ARBA00022833"/>
    </source>
</evidence>